<reference evidence="7 8" key="1">
    <citation type="journal article" date="2018" name="Sci. Rep.">
        <title>Comparative analysis of the Pocillopora damicornis genome highlights role of immune system in coral evolution.</title>
        <authorList>
            <person name="Cunning R."/>
            <person name="Bay R.A."/>
            <person name="Gillette P."/>
            <person name="Baker A.C."/>
            <person name="Traylor-Knowles N."/>
        </authorList>
    </citation>
    <scope>NUCLEOTIDE SEQUENCE [LARGE SCALE GENOMIC DNA]</scope>
    <source>
        <strain evidence="7">RSMAS</strain>
        <tissue evidence="7">Whole animal</tissue>
    </source>
</reference>
<feature type="signal peptide" evidence="5">
    <location>
        <begin position="1"/>
        <end position="24"/>
    </location>
</feature>
<proteinExistence type="predicted"/>
<evidence type="ECO:0000256" key="5">
    <source>
        <dbReference type="SAM" id="SignalP"/>
    </source>
</evidence>
<keyword evidence="4" id="KW-1133">Transmembrane helix</keyword>
<evidence type="ECO:0000256" key="4">
    <source>
        <dbReference type="SAM" id="Phobius"/>
    </source>
</evidence>
<dbReference type="EMBL" id="RCHS01004020">
    <property type="protein sequence ID" value="RMX38371.1"/>
    <property type="molecule type" value="Genomic_DNA"/>
</dbReference>
<sequence>MSSIASLMLTTLVFLTIKHQVVQASACDGGVQRVYAEYSRNDSIFSPGYPRSYYDSQSCQWRIIASSGYRILIYFTVFDLESCESCNCDKVEIYDGQNQYYNILSKSCGNSLPDPVYSTGTDIFMKFTSDSMVSRRGFVAHYRVLNDSSGCPSIIPGASAGVIYSPNFPWSYPLSRSCEWRIRAPWGQRVHLKFIKFNLETSSFSCEFDYVEVLDKYNTQLGKYCGSDIPSSISSSSSLTVKFNSDYSNTFSGFLLLYQTGYSFPTGAPVWTTYRPYTSTTVQYHSCSSYSSETSVYVESTSSTSIRSDYDDYLKTRAPYSSCTFKISTKKGYNLKFSLETMYMPGCYSCSCGYLKVRDGSSSSDPLLGEYCGSVSSGTVTSTGNHLFVVFNSDYSSARFRATVSSIKGSNVKVAAIVVPIVIAVVLFSVIFVVIKCTKINRSAGPAGSSRVNDVPLQPLSDTMVVQTIAPSLSPGTLQVDVPPPHSIPLTAPVQLPPSTDHSQGFTNFTVEGEYVQG</sequence>
<dbReference type="Pfam" id="PF00431">
    <property type="entry name" value="CUB"/>
    <property type="match status" value="3"/>
</dbReference>
<keyword evidence="8" id="KW-1185">Reference proteome</keyword>
<feature type="transmembrane region" description="Helical" evidence="4">
    <location>
        <begin position="414"/>
        <end position="435"/>
    </location>
</feature>
<name>A0A3M6TAM3_POCDA</name>
<organism evidence="7 8">
    <name type="scientific">Pocillopora damicornis</name>
    <name type="common">Cauliflower coral</name>
    <name type="synonym">Millepora damicornis</name>
    <dbReference type="NCBI Taxonomy" id="46731"/>
    <lineage>
        <taxon>Eukaryota</taxon>
        <taxon>Metazoa</taxon>
        <taxon>Cnidaria</taxon>
        <taxon>Anthozoa</taxon>
        <taxon>Hexacorallia</taxon>
        <taxon>Scleractinia</taxon>
        <taxon>Astrocoeniina</taxon>
        <taxon>Pocilloporidae</taxon>
        <taxon>Pocillopora</taxon>
    </lineage>
</organism>
<keyword evidence="5" id="KW-0732">Signal</keyword>
<evidence type="ECO:0000313" key="8">
    <source>
        <dbReference type="Proteomes" id="UP000275408"/>
    </source>
</evidence>
<feature type="chain" id="PRO_5018267657" description="CUB domain-containing protein" evidence="5">
    <location>
        <begin position="25"/>
        <end position="518"/>
    </location>
</feature>
<comment type="caution">
    <text evidence="7">The sequence shown here is derived from an EMBL/GenBank/DDBJ whole genome shotgun (WGS) entry which is preliminary data.</text>
</comment>
<evidence type="ECO:0000259" key="6">
    <source>
        <dbReference type="PROSITE" id="PS01180"/>
    </source>
</evidence>
<feature type="domain" description="CUB" evidence="6">
    <location>
        <begin position="27"/>
        <end position="145"/>
    </location>
</feature>
<accession>A0A3M6TAM3</accession>
<dbReference type="FunFam" id="2.60.120.290:FF:000013">
    <property type="entry name" value="Membrane frizzled-related protein"/>
    <property type="match status" value="1"/>
</dbReference>
<dbReference type="SMART" id="SM00042">
    <property type="entry name" value="CUB"/>
    <property type="match status" value="3"/>
</dbReference>
<protein>
    <recommendedName>
        <fullName evidence="6">CUB domain-containing protein</fullName>
    </recommendedName>
</protein>
<evidence type="ECO:0000313" key="7">
    <source>
        <dbReference type="EMBL" id="RMX38371.1"/>
    </source>
</evidence>
<keyword evidence="4" id="KW-0472">Membrane</keyword>
<dbReference type="Gene3D" id="2.60.120.290">
    <property type="entry name" value="Spermadhesin, CUB domain"/>
    <property type="match status" value="3"/>
</dbReference>
<keyword evidence="4" id="KW-0812">Transmembrane</keyword>
<keyword evidence="2 3" id="KW-1015">Disulfide bond</keyword>
<dbReference type="PANTHER" id="PTHR24251">
    <property type="entry name" value="OVOCHYMASE-RELATED"/>
    <property type="match status" value="1"/>
</dbReference>
<dbReference type="Proteomes" id="UP000275408">
    <property type="component" value="Unassembled WGS sequence"/>
</dbReference>
<dbReference type="SUPFAM" id="SSF49854">
    <property type="entry name" value="Spermadhesin, CUB domain"/>
    <property type="match status" value="3"/>
</dbReference>
<feature type="domain" description="CUB" evidence="6">
    <location>
        <begin position="287"/>
        <end position="407"/>
    </location>
</feature>
<dbReference type="CDD" id="cd00041">
    <property type="entry name" value="CUB"/>
    <property type="match status" value="3"/>
</dbReference>
<gene>
    <name evidence="7" type="ORF">pdam_00005530</name>
</gene>
<dbReference type="InterPro" id="IPR000859">
    <property type="entry name" value="CUB_dom"/>
</dbReference>
<comment type="caution">
    <text evidence="3">Lacks conserved residue(s) required for the propagation of feature annotation.</text>
</comment>
<feature type="disulfide bond" evidence="3">
    <location>
        <begin position="151"/>
        <end position="178"/>
    </location>
</feature>
<dbReference type="InterPro" id="IPR035914">
    <property type="entry name" value="Sperma_CUB_dom_sf"/>
</dbReference>
<dbReference type="AlphaFoldDB" id="A0A3M6TAM3"/>
<evidence type="ECO:0000256" key="3">
    <source>
        <dbReference type="PROSITE-ProRule" id="PRU00059"/>
    </source>
</evidence>
<feature type="domain" description="CUB" evidence="6">
    <location>
        <begin position="151"/>
        <end position="261"/>
    </location>
</feature>
<keyword evidence="1" id="KW-0677">Repeat</keyword>
<dbReference type="OMA" id="CKININA"/>
<evidence type="ECO:0000256" key="2">
    <source>
        <dbReference type="ARBA" id="ARBA00023157"/>
    </source>
</evidence>
<dbReference type="OrthoDB" id="6345439at2759"/>
<dbReference type="PANTHER" id="PTHR24251:SF37">
    <property type="entry name" value="CUB DOMAIN-CONTAINING PROTEIN"/>
    <property type="match status" value="1"/>
</dbReference>
<dbReference type="FunFam" id="2.60.120.290:FF:000005">
    <property type="entry name" value="Procollagen C-endopeptidase enhancer 1"/>
    <property type="match status" value="1"/>
</dbReference>
<evidence type="ECO:0000256" key="1">
    <source>
        <dbReference type="ARBA" id="ARBA00022737"/>
    </source>
</evidence>
<dbReference type="PROSITE" id="PS01180">
    <property type="entry name" value="CUB"/>
    <property type="match status" value="3"/>
</dbReference>